<sequence length="419" mass="45647">MDELIKQTIDRLCDQAVIAAKGLAVCSADLKNKALLEAAKSLRHNAHLILEANLQDMQTGAEKGLSSSMLDRLYLDQDRIDAMAQGLEAITRLEDPVGQIMDQWSRPNGLDIQRVRTPLGVVGVIYESRPNVTADAAALCLKAGNAVILRGGSECLHSNKAILTAMLDGFDHAGLPKFIAQLVPMTDREAVGHMLKASGKIDVIVPRGGKSLVSRVQEEARVPVFAHLEGVNHIYVDKGADQDRAAEIIVNSKMRRPGVCGAVETVLIHQDEIEMMKHICSELKKAGCRIRGGTSVMAHIPYAELATNDDWDTEYLDTIVAVRTVSNMDRALDFISLHSSHHTDCIITETQENADRFLRDVDSAIVMHNASTQFADGGEFGMGAEIGIATGRIHARGPVGCEQLTTFKYRVLGQGQLRL</sequence>
<gene>
    <name evidence="7" type="primary">proA</name>
    <name evidence="9" type="ORF">QGN29_07730</name>
</gene>
<keyword evidence="5 7" id="KW-0560">Oxidoreductase</keyword>
<dbReference type="CDD" id="cd07079">
    <property type="entry name" value="ALDH_F18-19_ProA-GPR"/>
    <property type="match status" value="1"/>
</dbReference>
<evidence type="ECO:0000256" key="3">
    <source>
        <dbReference type="ARBA" id="ARBA00022650"/>
    </source>
</evidence>
<dbReference type="AlphaFoldDB" id="A0AA52H8H2"/>
<proteinExistence type="inferred from homology"/>
<dbReference type="InterPro" id="IPR016161">
    <property type="entry name" value="Ald_DH/histidinol_DH"/>
</dbReference>
<dbReference type="NCBIfam" id="TIGR00407">
    <property type="entry name" value="proA"/>
    <property type="match status" value="1"/>
</dbReference>
<dbReference type="InterPro" id="IPR016162">
    <property type="entry name" value="Ald_DH_N"/>
</dbReference>
<dbReference type="RefSeq" id="WP_310797275.1">
    <property type="nucleotide sequence ID" value="NZ_CP123872.1"/>
</dbReference>
<dbReference type="InterPro" id="IPR000965">
    <property type="entry name" value="GPR_dom"/>
</dbReference>
<dbReference type="Proteomes" id="UP001268683">
    <property type="component" value="Chromosome"/>
</dbReference>
<feature type="domain" description="Aldehyde dehydrogenase" evidence="8">
    <location>
        <begin position="7"/>
        <end position="274"/>
    </location>
</feature>
<dbReference type="KEGG" id="tmk:QGN29_07730"/>
<evidence type="ECO:0000256" key="2">
    <source>
        <dbReference type="ARBA" id="ARBA00022605"/>
    </source>
</evidence>
<name>A0AA52H8H2_9PROT</name>
<accession>A0AA52H8H2</accession>
<dbReference type="InterPro" id="IPR016163">
    <property type="entry name" value="Ald_DH_C"/>
</dbReference>
<keyword evidence="4 7" id="KW-0521">NADP</keyword>
<dbReference type="InterPro" id="IPR015590">
    <property type="entry name" value="Aldehyde_DH_dom"/>
</dbReference>
<comment type="similarity">
    <text evidence="7">Belongs to the gamma-glutamyl phosphate reductase family.</text>
</comment>
<protein>
    <recommendedName>
        <fullName evidence="7">Gamma-glutamyl phosphate reductase</fullName>
        <shortName evidence="7">GPR</shortName>
        <ecNumber evidence="7">1.2.1.41</ecNumber>
    </recommendedName>
    <alternativeName>
        <fullName evidence="7">Glutamate-5-semialdehyde dehydrogenase</fullName>
    </alternativeName>
    <alternativeName>
        <fullName evidence="7">Glutamyl-gamma-semialdehyde dehydrogenase</fullName>
        <shortName evidence="7">GSA dehydrogenase</shortName>
    </alternativeName>
</protein>
<dbReference type="PIRSF" id="PIRSF000151">
    <property type="entry name" value="GPR"/>
    <property type="match status" value="1"/>
</dbReference>
<dbReference type="GO" id="GO:0050661">
    <property type="term" value="F:NADP binding"/>
    <property type="evidence" value="ECO:0007669"/>
    <property type="project" value="InterPro"/>
</dbReference>
<dbReference type="InterPro" id="IPR020593">
    <property type="entry name" value="G-glutamylP_reductase_CS"/>
</dbReference>
<dbReference type="InterPro" id="IPR012134">
    <property type="entry name" value="Glu-5-SA_DH"/>
</dbReference>
<dbReference type="HAMAP" id="MF_00412">
    <property type="entry name" value="ProA"/>
    <property type="match status" value="1"/>
</dbReference>
<evidence type="ECO:0000313" key="9">
    <source>
        <dbReference type="EMBL" id="WND01447.1"/>
    </source>
</evidence>
<reference evidence="9" key="1">
    <citation type="submission" date="2023-04" db="EMBL/GenBank/DDBJ databases">
        <title>Complete genome sequence of Temperatibacter marinus.</title>
        <authorList>
            <person name="Rong J.-C."/>
            <person name="Yi M.-L."/>
            <person name="Zhao Q."/>
        </authorList>
    </citation>
    <scope>NUCLEOTIDE SEQUENCE</scope>
    <source>
        <strain evidence="9">NBRC 110045</strain>
    </source>
</reference>
<evidence type="ECO:0000256" key="1">
    <source>
        <dbReference type="ARBA" id="ARBA00004985"/>
    </source>
</evidence>
<dbReference type="Pfam" id="PF00171">
    <property type="entry name" value="Aldedh"/>
    <property type="match status" value="1"/>
</dbReference>
<dbReference type="GO" id="GO:0055129">
    <property type="term" value="P:L-proline biosynthetic process"/>
    <property type="evidence" value="ECO:0007669"/>
    <property type="project" value="UniProtKB-UniRule"/>
</dbReference>
<dbReference type="Gene3D" id="3.40.605.10">
    <property type="entry name" value="Aldehyde Dehydrogenase, Chain A, domain 1"/>
    <property type="match status" value="1"/>
</dbReference>
<evidence type="ECO:0000313" key="10">
    <source>
        <dbReference type="Proteomes" id="UP001268683"/>
    </source>
</evidence>
<dbReference type="PANTHER" id="PTHR11063:SF8">
    <property type="entry name" value="DELTA-1-PYRROLINE-5-CARBOXYLATE SYNTHASE"/>
    <property type="match status" value="1"/>
</dbReference>
<keyword evidence="7" id="KW-0963">Cytoplasm</keyword>
<dbReference type="PROSITE" id="PS01223">
    <property type="entry name" value="PROA"/>
    <property type="match status" value="1"/>
</dbReference>
<dbReference type="EC" id="1.2.1.41" evidence="7"/>
<dbReference type="EMBL" id="CP123872">
    <property type="protein sequence ID" value="WND01447.1"/>
    <property type="molecule type" value="Genomic_DNA"/>
</dbReference>
<evidence type="ECO:0000256" key="5">
    <source>
        <dbReference type="ARBA" id="ARBA00023002"/>
    </source>
</evidence>
<comment type="catalytic activity">
    <reaction evidence="6 7">
        <text>L-glutamate 5-semialdehyde + phosphate + NADP(+) = L-glutamyl 5-phosphate + NADPH + H(+)</text>
        <dbReference type="Rhea" id="RHEA:19541"/>
        <dbReference type="ChEBI" id="CHEBI:15378"/>
        <dbReference type="ChEBI" id="CHEBI:43474"/>
        <dbReference type="ChEBI" id="CHEBI:57783"/>
        <dbReference type="ChEBI" id="CHEBI:58066"/>
        <dbReference type="ChEBI" id="CHEBI:58274"/>
        <dbReference type="ChEBI" id="CHEBI:58349"/>
        <dbReference type="EC" id="1.2.1.41"/>
    </reaction>
</comment>
<evidence type="ECO:0000256" key="7">
    <source>
        <dbReference type="HAMAP-Rule" id="MF_00412"/>
    </source>
</evidence>
<dbReference type="NCBIfam" id="NF001221">
    <property type="entry name" value="PRK00197.1"/>
    <property type="match status" value="1"/>
</dbReference>
<evidence type="ECO:0000256" key="4">
    <source>
        <dbReference type="ARBA" id="ARBA00022857"/>
    </source>
</evidence>
<dbReference type="SUPFAM" id="SSF53720">
    <property type="entry name" value="ALDH-like"/>
    <property type="match status" value="1"/>
</dbReference>
<evidence type="ECO:0000259" key="8">
    <source>
        <dbReference type="Pfam" id="PF00171"/>
    </source>
</evidence>
<dbReference type="Gene3D" id="3.40.309.10">
    <property type="entry name" value="Aldehyde Dehydrogenase, Chain A, domain 2"/>
    <property type="match status" value="1"/>
</dbReference>
<evidence type="ECO:0000256" key="6">
    <source>
        <dbReference type="ARBA" id="ARBA00049024"/>
    </source>
</evidence>
<dbReference type="GO" id="GO:0005737">
    <property type="term" value="C:cytoplasm"/>
    <property type="evidence" value="ECO:0007669"/>
    <property type="project" value="UniProtKB-SubCell"/>
</dbReference>
<comment type="subcellular location">
    <subcellularLocation>
        <location evidence="7">Cytoplasm</location>
    </subcellularLocation>
</comment>
<dbReference type="GO" id="GO:0004350">
    <property type="term" value="F:glutamate-5-semialdehyde dehydrogenase activity"/>
    <property type="evidence" value="ECO:0007669"/>
    <property type="project" value="UniProtKB-UniRule"/>
</dbReference>
<comment type="function">
    <text evidence="7">Catalyzes the NADPH-dependent reduction of L-glutamate 5-phosphate into L-glutamate 5-semialdehyde and phosphate. The product spontaneously undergoes cyclization to form 1-pyrroline-5-carboxylate.</text>
</comment>
<comment type="pathway">
    <text evidence="1 7">Amino-acid biosynthesis; L-proline biosynthesis; L-glutamate 5-semialdehyde from L-glutamate: step 2/2.</text>
</comment>
<keyword evidence="3 7" id="KW-0641">Proline biosynthesis</keyword>
<keyword evidence="10" id="KW-1185">Reference proteome</keyword>
<keyword evidence="2 7" id="KW-0028">Amino-acid biosynthesis</keyword>
<organism evidence="9 10">
    <name type="scientific">Temperatibacter marinus</name>
    <dbReference type="NCBI Taxonomy" id="1456591"/>
    <lineage>
        <taxon>Bacteria</taxon>
        <taxon>Pseudomonadati</taxon>
        <taxon>Pseudomonadota</taxon>
        <taxon>Alphaproteobacteria</taxon>
        <taxon>Kordiimonadales</taxon>
        <taxon>Temperatibacteraceae</taxon>
        <taxon>Temperatibacter</taxon>
    </lineage>
</organism>
<dbReference type="PANTHER" id="PTHR11063">
    <property type="entry name" value="GLUTAMATE SEMIALDEHYDE DEHYDROGENASE"/>
    <property type="match status" value="1"/>
</dbReference>